<dbReference type="EMBL" id="FOHX01000031">
    <property type="protein sequence ID" value="SEU47736.1"/>
    <property type="molecule type" value="Genomic_DNA"/>
</dbReference>
<evidence type="ECO:0000256" key="8">
    <source>
        <dbReference type="SAM" id="Phobius"/>
    </source>
</evidence>
<organism evidence="9 10">
    <name type="scientific">Nonomuraea wenchangensis</name>
    <dbReference type="NCBI Taxonomy" id="568860"/>
    <lineage>
        <taxon>Bacteria</taxon>
        <taxon>Bacillati</taxon>
        <taxon>Actinomycetota</taxon>
        <taxon>Actinomycetes</taxon>
        <taxon>Streptosporangiales</taxon>
        <taxon>Streptosporangiaceae</taxon>
        <taxon>Nonomuraea</taxon>
    </lineage>
</organism>
<dbReference type="STRING" id="568860.SAMN05421811_13118"/>
<sequence length="503" mass="53890">MITPDLLVGALLGGVLVAVVLALTGALLWQARARRAALRARDAARRETRSAEQKAETARKNAESAAQQAELNKKWYDAAASEYDRLVERLRAVADVEAGHPAVEIPGLLHDCLAETAVAARCREAESLFRERAAAIRGDVAAAARSGVRGVADTAQAALTRLQIKIDEELDDHAGTPRYHQGLIEIDHLATQALHSLQRLRILAGSWPGVQREDCTFREIVESARGRIGPYLRVDYTYQPDAGEVVVEGRVAEPIIVALAELLDNATSYSDDRVDVYVQAVQAGYRVVVEDRGLGMNGFQRAEAEQLLSSDTPMDAAALKDERRLGFAVVGRLAHDYGFRVDVGAPSSSGGVKAVCLVPTHMIISIPPSADPAALGPGHPDWATVPDDLLPPDPMPVTAAPLKEEEEGAGGGEDAEAPSTTTSGLPKRRVRVPEERPAAAPPEPRPMGGAVAADDLDGGMESIFEALRAAYADRDPDRDPDRDAVGDLDRDPVRDPHRGQPQP</sequence>
<dbReference type="GO" id="GO:0005886">
    <property type="term" value="C:plasma membrane"/>
    <property type="evidence" value="ECO:0007669"/>
    <property type="project" value="TreeGrafter"/>
</dbReference>
<evidence type="ECO:0000256" key="4">
    <source>
        <dbReference type="ARBA" id="ARBA00022679"/>
    </source>
</evidence>
<evidence type="ECO:0000256" key="1">
    <source>
        <dbReference type="ARBA" id="ARBA00000085"/>
    </source>
</evidence>
<dbReference type="PANTHER" id="PTHR45436:SF5">
    <property type="entry name" value="SENSOR HISTIDINE KINASE TRCS"/>
    <property type="match status" value="1"/>
</dbReference>
<dbReference type="RefSeq" id="WP_143082667.1">
    <property type="nucleotide sequence ID" value="NZ_FOHX01000031.1"/>
</dbReference>
<name>A0A1I0LX02_9ACTN</name>
<proteinExistence type="predicted"/>
<dbReference type="Proteomes" id="UP000199361">
    <property type="component" value="Unassembled WGS sequence"/>
</dbReference>
<keyword evidence="10" id="KW-1185">Reference proteome</keyword>
<evidence type="ECO:0000313" key="10">
    <source>
        <dbReference type="Proteomes" id="UP000199361"/>
    </source>
</evidence>
<dbReference type="Gene3D" id="3.30.565.10">
    <property type="entry name" value="Histidine kinase-like ATPase, C-terminal domain"/>
    <property type="match status" value="1"/>
</dbReference>
<keyword evidence="6" id="KW-0175">Coiled coil</keyword>
<protein>
    <recommendedName>
        <fullName evidence="2">histidine kinase</fullName>
        <ecNumber evidence="2">2.7.13.3</ecNumber>
    </recommendedName>
</protein>
<evidence type="ECO:0000256" key="7">
    <source>
        <dbReference type="SAM" id="MobiDB-lite"/>
    </source>
</evidence>
<feature type="coiled-coil region" evidence="6">
    <location>
        <begin position="41"/>
        <end position="72"/>
    </location>
</feature>
<keyword evidence="3" id="KW-0597">Phosphoprotein</keyword>
<dbReference type="OrthoDB" id="3529403at2"/>
<dbReference type="AlphaFoldDB" id="A0A1I0LX02"/>
<keyword evidence="4" id="KW-0808">Transferase</keyword>
<evidence type="ECO:0000313" key="9">
    <source>
        <dbReference type="EMBL" id="SEU47736.1"/>
    </source>
</evidence>
<dbReference type="GO" id="GO:0000160">
    <property type="term" value="P:phosphorelay signal transduction system"/>
    <property type="evidence" value="ECO:0007669"/>
    <property type="project" value="TreeGrafter"/>
</dbReference>
<comment type="catalytic activity">
    <reaction evidence="1">
        <text>ATP + protein L-histidine = ADP + protein N-phospho-L-histidine.</text>
        <dbReference type="EC" id="2.7.13.3"/>
    </reaction>
</comment>
<feature type="compositionally biased region" description="Acidic residues" evidence="7">
    <location>
        <begin position="404"/>
        <end position="416"/>
    </location>
</feature>
<reference evidence="9 10" key="1">
    <citation type="submission" date="2016-10" db="EMBL/GenBank/DDBJ databases">
        <authorList>
            <person name="de Groot N.N."/>
        </authorList>
    </citation>
    <scope>NUCLEOTIDE SEQUENCE [LARGE SCALE GENOMIC DNA]</scope>
    <source>
        <strain evidence="9 10">CGMCC 4.5598</strain>
    </source>
</reference>
<dbReference type="InterPro" id="IPR050428">
    <property type="entry name" value="TCS_sensor_his_kinase"/>
</dbReference>
<dbReference type="PANTHER" id="PTHR45436">
    <property type="entry name" value="SENSOR HISTIDINE KINASE YKOH"/>
    <property type="match status" value="1"/>
</dbReference>
<feature type="compositionally biased region" description="Basic and acidic residues" evidence="7">
    <location>
        <begin position="471"/>
        <end position="503"/>
    </location>
</feature>
<dbReference type="InterPro" id="IPR036890">
    <property type="entry name" value="HATPase_C_sf"/>
</dbReference>
<evidence type="ECO:0000256" key="5">
    <source>
        <dbReference type="ARBA" id="ARBA00022777"/>
    </source>
</evidence>
<dbReference type="SUPFAM" id="SSF55874">
    <property type="entry name" value="ATPase domain of HSP90 chaperone/DNA topoisomerase II/histidine kinase"/>
    <property type="match status" value="1"/>
</dbReference>
<accession>A0A1I0LX02</accession>
<feature type="transmembrane region" description="Helical" evidence="8">
    <location>
        <begin position="6"/>
        <end position="29"/>
    </location>
</feature>
<keyword evidence="8" id="KW-1133">Transmembrane helix</keyword>
<evidence type="ECO:0000256" key="6">
    <source>
        <dbReference type="SAM" id="Coils"/>
    </source>
</evidence>
<gene>
    <name evidence="9" type="ORF">SAMN05421811_13118</name>
</gene>
<dbReference type="GO" id="GO:0004673">
    <property type="term" value="F:protein histidine kinase activity"/>
    <property type="evidence" value="ECO:0007669"/>
    <property type="project" value="UniProtKB-EC"/>
</dbReference>
<feature type="region of interest" description="Disordered" evidence="7">
    <location>
        <begin position="372"/>
        <end position="503"/>
    </location>
</feature>
<evidence type="ECO:0000256" key="3">
    <source>
        <dbReference type="ARBA" id="ARBA00022553"/>
    </source>
</evidence>
<dbReference type="EC" id="2.7.13.3" evidence="2"/>
<keyword evidence="8" id="KW-0472">Membrane</keyword>
<evidence type="ECO:0000256" key="2">
    <source>
        <dbReference type="ARBA" id="ARBA00012438"/>
    </source>
</evidence>
<keyword evidence="8" id="KW-0812">Transmembrane</keyword>
<keyword evidence="5 9" id="KW-0418">Kinase</keyword>